<proteinExistence type="predicted"/>
<name>A0A6H1Z5V4_9ZZZZ</name>
<evidence type="ECO:0000256" key="1">
    <source>
        <dbReference type="SAM" id="Coils"/>
    </source>
</evidence>
<feature type="coiled-coil region" evidence="1">
    <location>
        <begin position="38"/>
        <end position="65"/>
    </location>
</feature>
<gene>
    <name evidence="4" type="ORF">MM415A03175_0012</name>
    <name evidence="3" type="ORF">MM415B01989_0022</name>
</gene>
<dbReference type="EMBL" id="MT141874">
    <property type="protein sequence ID" value="QJA71452.1"/>
    <property type="molecule type" value="Genomic_DNA"/>
</dbReference>
<accession>A0A6H1Z5V4</accession>
<organism evidence="3">
    <name type="scientific">viral metagenome</name>
    <dbReference type="NCBI Taxonomy" id="1070528"/>
    <lineage>
        <taxon>unclassified sequences</taxon>
        <taxon>metagenomes</taxon>
        <taxon>organismal metagenomes</taxon>
    </lineage>
</organism>
<keyword evidence="1" id="KW-0175">Coiled coil</keyword>
<reference evidence="3" key="1">
    <citation type="submission" date="2020-03" db="EMBL/GenBank/DDBJ databases">
        <title>The deep terrestrial virosphere.</title>
        <authorList>
            <person name="Holmfeldt K."/>
            <person name="Nilsson E."/>
            <person name="Simone D."/>
            <person name="Lopez-Fernandez M."/>
            <person name="Wu X."/>
            <person name="de Brujin I."/>
            <person name="Lundin D."/>
            <person name="Andersson A."/>
            <person name="Bertilsson S."/>
            <person name="Dopson M."/>
        </authorList>
    </citation>
    <scope>NUCLEOTIDE SEQUENCE</scope>
    <source>
        <strain evidence="4">MM415A03175</strain>
        <strain evidence="3">MM415B01989</strain>
    </source>
</reference>
<evidence type="ECO:0000256" key="2">
    <source>
        <dbReference type="SAM" id="MobiDB-lite"/>
    </source>
</evidence>
<evidence type="ECO:0000313" key="4">
    <source>
        <dbReference type="EMBL" id="QJA71452.1"/>
    </source>
</evidence>
<dbReference type="EMBL" id="MT141181">
    <property type="protein sequence ID" value="QJA43273.1"/>
    <property type="molecule type" value="Genomic_DNA"/>
</dbReference>
<protein>
    <submittedName>
        <fullName evidence="3">Uncharacterized protein</fullName>
    </submittedName>
</protein>
<sequence>MANDTMIAVGEKLGIEQNQDAEKQTRVREEKNVKTMGVTDARKEVLKLRKEKKSLSDELEKTKKAVKPSDAKLVAMLGQVPGTVFDLASIKFGAHWRLMEQEKILWGEALDKILQRYMPDFEKDNPELTALILVSIITVVPRASINIQMRFFAKKEVPSEEKKPEEKKTDAGKQKK</sequence>
<feature type="region of interest" description="Disordered" evidence="2">
    <location>
        <begin position="156"/>
        <end position="176"/>
    </location>
</feature>
<dbReference type="AlphaFoldDB" id="A0A6H1Z5V4"/>
<evidence type="ECO:0000313" key="3">
    <source>
        <dbReference type="EMBL" id="QJA43273.1"/>
    </source>
</evidence>